<feature type="domain" description="RNA polymerase sigma factor 54 core-binding" evidence="10">
    <location>
        <begin position="70"/>
        <end position="257"/>
    </location>
</feature>
<dbReference type="GO" id="GO:0006352">
    <property type="term" value="P:DNA-templated transcription initiation"/>
    <property type="evidence" value="ECO:0007669"/>
    <property type="project" value="InterPro"/>
</dbReference>
<keyword evidence="2" id="KW-0240">DNA-directed RNA polymerase</keyword>
<keyword evidence="7" id="KW-0238">DNA-binding</keyword>
<reference evidence="11 12" key="1">
    <citation type="submission" date="2019-07" db="EMBL/GenBank/DDBJ databases">
        <title>Whole genome shotgun sequence of Alkalibacterium kapii NBRC 103247.</title>
        <authorList>
            <person name="Hosoyama A."/>
            <person name="Uohara A."/>
            <person name="Ohji S."/>
            <person name="Ichikawa N."/>
        </authorList>
    </citation>
    <scope>NUCLEOTIDE SEQUENCE [LARGE SCALE GENOMIC DNA]</scope>
    <source>
        <strain evidence="11 12">NBRC 103247</strain>
    </source>
</reference>
<name>A0A511AUK4_9LACT</name>
<dbReference type="Pfam" id="PF04552">
    <property type="entry name" value="Sigma54_DBD"/>
    <property type="match status" value="1"/>
</dbReference>
<accession>A0A511AUK4</accession>
<dbReference type="InterPro" id="IPR000394">
    <property type="entry name" value="RNA_pol_sigma_54"/>
</dbReference>
<keyword evidence="3" id="KW-0808">Transferase</keyword>
<evidence type="ECO:0000313" key="12">
    <source>
        <dbReference type="Proteomes" id="UP000321662"/>
    </source>
</evidence>
<evidence type="ECO:0000256" key="3">
    <source>
        <dbReference type="ARBA" id="ARBA00022679"/>
    </source>
</evidence>
<dbReference type="GO" id="GO:0016779">
    <property type="term" value="F:nucleotidyltransferase activity"/>
    <property type="evidence" value="ECO:0007669"/>
    <property type="project" value="UniProtKB-KW"/>
</dbReference>
<keyword evidence="6" id="KW-0731">Sigma factor</keyword>
<feature type="domain" description="RNA polymerase sigma factor 54 DNA-binding" evidence="9">
    <location>
        <begin position="271"/>
        <end position="425"/>
    </location>
</feature>
<dbReference type="EMBL" id="BJUY01000010">
    <property type="protein sequence ID" value="GEK91382.1"/>
    <property type="molecule type" value="Genomic_DNA"/>
</dbReference>
<dbReference type="GO" id="GO:0016987">
    <property type="term" value="F:sigma factor activity"/>
    <property type="evidence" value="ECO:0007669"/>
    <property type="project" value="UniProtKB-KW"/>
</dbReference>
<keyword evidence="8" id="KW-0804">Transcription</keyword>
<dbReference type="AlphaFoldDB" id="A0A511AUK4"/>
<dbReference type="PANTHER" id="PTHR32248:SF4">
    <property type="entry name" value="RNA POLYMERASE SIGMA-54 FACTOR"/>
    <property type="match status" value="1"/>
</dbReference>
<proteinExistence type="inferred from homology"/>
<dbReference type="GO" id="GO:0003677">
    <property type="term" value="F:DNA binding"/>
    <property type="evidence" value="ECO:0007669"/>
    <property type="project" value="UniProtKB-KW"/>
</dbReference>
<evidence type="ECO:0000256" key="8">
    <source>
        <dbReference type="ARBA" id="ARBA00023163"/>
    </source>
</evidence>
<comment type="similarity">
    <text evidence="1">Belongs to the sigma-54 factor family.</text>
</comment>
<dbReference type="GO" id="GO:0000428">
    <property type="term" value="C:DNA-directed RNA polymerase complex"/>
    <property type="evidence" value="ECO:0007669"/>
    <property type="project" value="UniProtKB-KW"/>
</dbReference>
<dbReference type="InterPro" id="IPR007046">
    <property type="entry name" value="RNA_pol_sigma_54_core-bd"/>
</dbReference>
<keyword evidence="4" id="KW-0548">Nucleotidyltransferase</keyword>
<evidence type="ECO:0000256" key="7">
    <source>
        <dbReference type="ARBA" id="ARBA00023125"/>
    </source>
</evidence>
<dbReference type="PANTHER" id="PTHR32248">
    <property type="entry name" value="RNA POLYMERASE SIGMA-54 FACTOR"/>
    <property type="match status" value="1"/>
</dbReference>
<evidence type="ECO:0000256" key="1">
    <source>
        <dbReference type="ARBA" id="ARBA00008798"/>
    </source>
</evidence>
<keyword evidence="12" id="KW-1185">Reference proteome</keyword>
<evidence type="ECO:0000259" key="10">
    <source>
        <dbReference type="Pfam" id="PF04963"/>
    </source>
</evidence>
<evidence type="ECO:0000256" key="6">
    <source>
        <dbReference type="ARBA" id="ARBA00023082"/>
    </source>
</evidence>
<organism evidence="11 12">
    <name type="scientific">Alkalibacterium kapii</name>
    <dbReference type="NCBI Taxonomy" id="426704"/>
    <lineage>
        <taxon>Bacteria</taxon>
        <taxon>Bacillati</taxon>
        <taxon>Bacillota</taxon>
        <taxon>Bacilli</taxon>
        <taxon>Lactobacillales</taxon>
        <taxon>Carnobacteriaceae</taxon>
        <taxon>Alkalibacterium</taxon>
    </lineage>
</organism>
<evidence type="ECO:0000256" key="4">
    <source>
        <dbReference type="ARBA" id="ARBA00022695"/>
    </source>
</evidence>
<dbReference type="NCBIfam" id="TIGR02395">
    <property type="entry name" value="rpoN_sigma"/>
    <property type="match status" value="1"/>
</dbReference>
<dbReference type="RefSeq" id="WP_146924212.1">
    <property type="nucleotide sequence ID" value="NZ_BJUY01000010.1"/>
</dbReference>
<keyword evidence="5" id="KW-0805">Transcription regulation</keyword>
<dbReference type="Gene3D" id="1.10.10.1330">
    <property type="entry name" value="RNA polymerase sigma-54 factor, core-binding domain"/>
    <property type="match status" value="1"/>
</dbReference>
<dbReference type="InterPro" id="IPR038709">
    <property type="entry name" value="RpoN_core-bd_sf"/>
</dbReference>
<evidence type="ECO:0000256" key="2">
    <source>
        <dbReference type="ARBA" id="ARBA00022478"/>
    </source>
</evidence>
<dbReference type="Proteomes" id="UP000321662">
    <property type="component" value="Unassembled WGS sequence"/>
</dbReference>
<dbReference type="Pfam" id="PF00309">
    <property type="entry name" value="Sigma54_AID"/>
    <property type="match status" value="1"/>
</dbReference>
<dbReference type="PROSITE" id="PS50044">
    <property type="entry name" value="SIGMA54_3"/>
    <property type="match status" value="1"/>
</dbReference>
<evidence type="ECO:0000313" key="11">
    <source>
        <dbReference type="EMBL" id="GEK91382.1"/>
    </source>
</evidence>
<protein>
    <submittedName>
        <fullName evidence="11">RNA polymerase sigma-54 factor</fullName>
    </submittedName>
</protein>
<dbReference type="GO" id="GO:0001216">
    <property type="term" value="F:DNA-binding transcription activator activity"/>
    <property type="evidence" value="ECO:0007669"/>
    <property type="project" value="InterPro"/>
</dbReference>
<dbReference type="InterPro" id="IPR007634">
    <property type="entry name" value="RNA_pol_sigma_54_DNA-bd"/>
</dbReference>
<sequence>MEFQHQPQQIQKQKQTYIPNLLQGVHLLQLNRVDLSTYLTNQILENPFIDIPEQESHLVQSALNETASAIEQTTAGKPSLYEFLKEQIELFYRKTYLRELLFWWVNQLDHRGYVTKALDEAVEETHASRVELLDALTLLQQLDPPGIGARDLKECLLLQTERLDFAPPIAYITIEENLDLLTDKNWDVLAEIYTVDKTEIKNVYSFIQKLTPSPGESYQSTFTPFVLPELSVSIETDELVIRETKYKTPLVSFNHSYFDELSDSSDPDLKSYIKEKKKEYDTLQTSLLKRKETIKQVGTAIVMHQHAYFKNPDAPLVSLQLTDLAQELNYNQSTISRAVRETYIETPYGIKELKSFLSRRSNQSDMSKDYIEKVLLRLIAEEDSSKPLSDQSLSEALKAENISLSRRGVAKYRKELNIPSSVQRKD</sequence>
<evidence type="ECO:0000259" key="9">
    <source>
        <dbReference type="Pfam" id="PF04552"/>
    </source>
</evidence>
<comment type="caution">
    <text evidence="11">The sequence shown here is derived from an EMBL/GenBank/DDBJ whole genome shotgun (WGS) entry which is preliminary data.</text>
</comment>
<evidence type="ECO:0000256" key="5">
    <source>
        <dbReference type="ARBA" id="ARBA00023015"/>
    </source>
</evidence>
<gene>
    <name evidence="11" type="primary">rpoN</name>
    <name evidence="11" type="ORF">AKA01nite_10040</name>
</gene>
<dbReference type="OrthoDB" id="9814402at2"/>
<dbReference type="Pfam" id="PF04963">
    <property type="entry name" value="Sigma54_CBD"/>
    <property type="match status" value="1"/>
</dbReference>
<dbReference type="Gene3D" id="1.10.10.60">
    <property type="entry name" value="Homeodomain-like"/>
    <property type="match status" value="1"/>
</dbReference>
<dbReference type="PIRSF" id="PIRSF000774">
    <property type="entry name" value="RpoN"/>
    <property type="match status" value="1"/>
</dbReference>
<dbReference type="PRINTS" id="PR00045">
    <property type="entry name" value="SIGMA54FCT"/>
</dbReference>